<evidence type="ECO:0000259" key="1">
    <source>
        <dbReference type="PROSITE" id="PS51841"/>
    </source>
</evidence>
<dbReference type="PROSITE" id="PS51841">
    <property type="entry name" value="LTD"/>
    <property type="match status" value="1"/>
</dbReference>
<comment type="caution">
    <text evidence="2">The sequence shown here is derived from an EMBL/GenBank/DDBJ whole genome shotgun (WGS) entry which is preliminary data.</text>
</comment>
<feature type="domain" description="LTD" evidence="1">
    <location>
        <begin position="32"/>
        <end position="149"/>
    </location>
</feature>
<dbReference type="InterPro" id="IPR036415">
    <property type="entry name" value="Lamin_tail_dom_sf"/>
</dbReference>
<name>A0ABP9C5I7_9SPHI</name>
<dbReference type="Proteomes" id="UP001501411">
    <property type="component" value="Unassembled WGS sequence"/>
</dbReference>
<evidence type="ECO:0000313" key="2">
    <source>
        <dbReference type="EMBL" id="GAA4804148.1"/>
    </source>
</evidence>
<reference evidence="3" key="1">
    <citation type="journal article" date="2019" name="Int. J. Syst. Evol. Microbiol.">
        <title>The Global Catalogue of Microorganisms (GCM) 10K type strain sequencing project: providing services to taxonomists for standard genome sequencing and annotation.</title>
        <authorList>
            <consortium name="The Broad Institute Genomics Platform"/>
            <consortium name="The Broad Institute Genome Sequencing Center for Infectious Disease"/>
            <person name="Wu L."/>
            <person name="Ma J."/>
        </authorList>
    </citation>
    <scope>NUCLEOTIDE SEQUENCE [LARGE SCALE GENOMIC DNA]</scope>
    <source>
        <strain evidence="3">JCM 18200</strain>
    </source>
</reference>
<dbReference type="InterPro" id="IPR001322">
    <property type="entry name" value="Lamin_tail_dom"/>
</dbReference>
<evidence type="ECO:0000313" key="3">
    <source>
        <dbReference type="Proteomes" id="UP001501411"/>
    </source>
</evidence>
<dbReference type="Pfam" id="PF00932">
    <property type="entry name" value="LTD"/>
    <property type="match status" value="1"/>
</dbReference>
<keyword evidence="3" id="KW-1185">Reference proteome</keyword>
<dbReference type="PROSITE" id="PS51257">
    <property type="entry name" value="PROKAR_LIPOPROTEIN"/>
    <property type="match status" value="1"/>
</dbReference>
<accession>A0ABP9C5I7</accession>
<proteinExistence type="predicted"/>
<dbReference type="SUPFAM" id="SSF74853">
    <property type="entry name" value="Lamin A/C globular tail domain"/>
    <property type="match status" value="1"/>
</dbReference>
<dbReference type="RefSeq" id="WP_345234105.1">
    <property type="nucleotide sequence ID" value="NZ_BAABIQ010000043.1"/>
</dbReference>
<protein>
    <recommendedName>
        <fullName evidence="1">LTD domain-containing protein</fullName>
    </recommendedName>
</protein>
<dbReference type="EMBL" id="BAABIQ010000043">
    <property type="protein sequence ID" value="GAA4804148.1"/>
    <property type="molecule type" value="Genomic_DNA"/>
</dbReference>
<dbReference type="Gene3D" id="2.60.40.4070">
    <property type="match status" value="1"/>
</dbReference>
<gene>
    <name evidence="2" type="ORF">GCM10023231_36520</name>
</gene>
<sequence length="308" mass="34830">MKHFLFYLSFLFLLACSKKEQPNLKGKLNVLSTGLLINEILPNPKTGGAEFIELYNPTEQTIDLHDLQLARIHDDTLSPPKPITKQSSLFLPRTYKVITKDPSAILSQYASKNPQDFIAMDAFPVLPNTRGSIALLRGDSLVDRLDYDERMHSPFIKDAKGVSLERRYMTEETNAPGNFTSAAASSGYATPGYQNSQYQDIISDDKGIWLANNTFSPDSHNSTDFLQIHYQFKQGSNMITLHIFNDQGIRIRRLYDNYLLGTSGTLDWNGLDDAQQRLPVGIYLIYAEVYNAIDGVKKYRKSCVLSRK</sequence>
<organism evidence="2 3">
    <name type="scientific">Olivibacter ginsenosidimutans</name>
    <dbReference type="NCBI Taxonomy" id="1176537"/>
    <lineage>
        <taxon>Bacteria</taxon>
        <taxon>Pseudomonadati</taxon>
        <taxon>Bacteroidota</taxon>
        <taxon>Sphingobacteriia</taxon>
        <taxon>Sphingobacteriales</taxon>
        <taxon>Sphingobacteriaceae</taxon>
        <taxon>Olivibacter</taxon>
    </lineage>
</organism>